<comment type="catalytic activity">
    <reaction evidence="13">
        <text>2 superoxide + 2 H(+) = H2O2 + O2</text>
        <dbReference type="Rhea" id="RHEA:20696"/>
        <dbReference type="ChEBI" id="CHEBI:15378"/>
        <dbReference type="ChEBI" id="CHEBI:15379"/>
        <dbReference type="ChEBI" id="CHEBI:16240"/>
        <dbReference type="ChEBI" id="CHEBI:18421"/>
        <dbReference type="EC" id="1.15.1.1"/>
    </reaction>
</comment>
<evidence type="ECO:0000256" key="11">
    <source>
        <dbReference type="ARBA" id="ARBA00023128"/>
    </source>
</evidence>
<evidence type="ECO:0000313" key="16">
    <source>
        <dbReference type="EMBL" id="KZN93372.1"/>
    </source>
</evidence>
<dbReference type="GO" id="GO:0004784">
    <property type="term" value="F:superoxide dismutase activity"/>
    <property type="evidence" value="ECO:0007669"/>
    <property type="project" value="UniProtKB-EC"/>
</dbReference>
<evidence type="ECO:0000256" key="7">
    <source>
        <dbReference type="ARBA" id="ARBA00014518"/>
    </source>
</evidence>
<dbReference type="Proteomes" id="UP000076449">
    <property type="component" value="Chromosome I"/>
</dbReference>
<dbReference type="SUPFAM" id="SSF54719">
    <property type="entry name" value="Fe,Mn superoxide dismutase (SOD), C-terminal domain"/>
    <property type="match status" value="1"/>
</dbReference>
<dbReference type="PANTHER" id="PTHR11404">
    <property type="entry name" value="SUPEROXIDE DISMUTASE 2"/>
    <property type="match status" value="1"/>
</dbReference>
<dbReference type="InterPro" id="IPR001189">
    <property type="entry name" value="Mn/Fe_SOD"/>
</dbReference>
<dbReference type="GO" id="GO:0005759">
    <property type="term" value="C:mitochondrial matrix"/>
    <property type="evidence" value="ECO:0007669"/>
    <property type="project" value="UniProtKB-SubCell"/>
</dbReference>
<evidence type="ECO:0000256" key="13">
    <source>
        <dbReference type="ARBA" id="ARBA00049204"/>
    </source>
</evidence>
<dbReference type="Pfam" id="PF00081">
    <property type="entry name" value="Sod_Fe_N"/>
    <property type="match status" value="1"/>
</dbReference>
<evidence type="ECO:0000256" key="2">
    <source>
        <dbReference type="ARBA" id="ARBA00002170"/>
    </source>
</evidence>
<dbReference type="FunFam" id="3.55.40.20:FF:000004">
    <property type="entry name" value="Superoxide dismutase [Fe]"/>
    <property type="match status" value="1"/>
</dbReference>
<accession>A0A167XYW4</accession>
<comment type="function">
    <text evidence="2">Destroys superoxide anion radicals which are normally produced within the cells and which are toxic to biological systems.</text>
</comment>
<keyword evidence="8" id="KW-0479">Metal-binding</keyword>
<organism evidence="16">
    <name type="scientific">Penicillium chrysogenum</name>
    <name type="common">Penicillium notatum</name>
    <dbReference type="NCBI Taxonomy" id="5076"/>
    <lineage>
        <taxon>Eukaryota</taxon>
        <taxon>Fungi</taxon>
        <taxon>Dikarya</taxon>
        <taxon>Ascomycota</taxon>
        <taxon>Pezizomycotina</taxon>
        <taxon>Eurotiomycetes</taxon>
        <taxon>Eurotiomycetidae</taxon>
        <taxon>Eurotiales</taxon>
        <taxon>Aspergillaceae</taxon>
        <taxon>Penicillium</taxon>
        <taxon>Penicillium chrysogenum species complex</taxon>
    </lineage>
</organism>
<evidence type="ECO:0000256" key="9">
    <source>
        <dbReference type="ARBA" id="ARBA00022946"/>
    </source>
</evidence>
<dbReference type="PRINTS" id="PR01703">
    <property type="entry name" value="MNSODISMTASE"/>
</dbReference>
<dbReference type="InterPro" id="IPR050265">
    <property type="entry name" value="Fe/Mn_Superoxide_Dismutase"/>
</dbReference>
<evidence type="ECO:0000256" key="3">
    <source>
        <dbReference type="ARBA" id="ARBA00004305"/>
    </source>
</evidence>
<gene>
    <name evidence="16" type="ORF">EN45_035460</name>
</gene>
<feature type="domain" description="Manganese/iron superoxide dismutase N-terminal" evidence="14">
    <location>
        <begin position="114"/>
        <end position="194"/>
    </location>
</feature>
<keyword evidence="12" id="KW-0464">Manganese</keyword>
<evidence type="ECO:0000256" key="5">
    <source>
        <dbReference type="ARBA" id="ARBA00011881"/>
    </source>
</evidence>
<dbReference type="GO" id="GO:0030145">
    <property type="term" value="F:manganese ion binding"/>
    <property type="evidence" value="ECO:0007669"/>
    <property type="project" value="TreeGrafter"/>
</dbReference>
<keyword evidence="11" id="KW-0496">Mitochondrion</keyword>
<evidence type="ECO:0000256" key="8">
    <source>
        <dbReference type="ARBA" id="ARBA00022723"/>
    </source>
</evidence>
<comment type="subunit">
    <text evidence="5">Homotetramer.</text>
</comment>
<sequence>MEISYYRTLYVVGKGISSAIALEAYREQIRATLAKTCSIQLIPIPVRTYRWISTLVAPRGLGRCLLARHSRRGIQRDLGGLSLAYTFQSSNLPFHSSLPLTHTNNHNHTMTSQTHTLPPLPYAYDALEPVISKQIMELHHQKHHQTYINNLNAALSAQASATASNDVPTLISLQQKLRFNGGGHINHSLFWKNLTPPGTPANDIAGAPALREAIVSRWGSHEAFVKAFGAELLGLQGSGWGWLVSKGGAKGRLEIVTTKDQDPVNAPDVPVFGVDMWEHAYYLQYLNNKAGYVEGIWKIIHWAEAEKRYTAGVENPLKL</sequence>
<dbReference type="AlphaFoldDB" id="A0A167XYW4"/>
<evidence type="ECO:0000259" key="14">
    <source>
        <dbReference type="Pfam" id="PF00081"/>
    </source>
</evidence>
<protein>
    <recommendedName>
        <fullName evidence="7">Superoxide dismutase [Mn], mitochondrial</fullName>
        <ecNumber evidence="6">1.15.1.1</ecNumber>
    </recommendedName>
</protein>
<comment type="similarity">
    <text evidence="4">Belongs to the iron/manganese superoxide dismutase family.</text>
</comment>
<dbReference type="Gene3D" id="1.10.287.990">
    <property type="entry name" value="Fe,Mn superoxide dismutase (SOD) domain"/>
    <property type="match status" value="1"/>
</dbReference>
<feature type="domain" description="Manganese/iron superoxide dismutase C-terminal" evidence="15">
    <location>
        <begin position="209"/>
        <end position="308"/>
    </location>
</feature>
<evidence type="ECO:0000256" key="12">
    <source>
        <dbReference type="ARBA" id="ARBA00023211"/>
    </source>
</evidence>
<dbReference type="InterPro" id="IPR036314">
    <property type="entry name" value="SOD_C_sf"/>
</dbReference>
<dbReference type="InterPro" id="IPR019832">
    <property type="entry name" value="Mn/Fe_SOD_C"/>
</dbReference>
<reference evidence="16" key="1">
    <citation type="journal article" date="2014" name="Genome Announc.">
        <title>Complete sequencing and chromosome-scale genome assembly of the industrial progenitor strain P2niaD18 from the penicillin producer Penicillium chrysogenum.</title>
        <authorList>
            <person name="Specht T."/>
            <person name="Dahlmann T.A."/>
            <person name="Zadra I."/>
            <person name="Kurnsteiner H."/>
            <person name="Kuck U."/>
        </authorList>
    </citation>
    <scope>NUCLEOTIDE SEQUENCE [LARGE SCALE GENOMIC DNA]</scope>
    <source>
        <strain evidence="16">P2niaD18</strain>
    </source>
</reference>
<dbReference type="InterPro" id="IPR019831">
    <property type="entry name" value="Mn/Fe_SOD_N"/>
</dbReference>
<comment type="cofactor">
    <cofactor evidence="1">
        <name>Mn(2+)</name>
        <dbReference type="ChEBI" id="CHEBI:29035"/>
    </cofactor>
</comment>
<dbReference type="PROSITE" id="PS00088">
    <property type="entry name" value="SOD_MN"/>
    <property type="match status" value="1"/>
</dbReference>
<dbReference type="EMBL" id="CM002798">
    <property type="protein sequence ID" value="KZN93372.1"/>
    <property type="molecule type" value="Genomic_DNA"/>
</dbReference>
<dbReference type="PANTHER" id="PTHR11404:SF29">
    <property type="entry name" value="SUPEROXIDE DISMUTASE"/>
    <property type="match status" value="1"/>
</dbReference>
<dbReference type="Pfam" id="PF02777">
    <property type="entry name" value="Sod_Fe_C"/>
    <property type="match status" value="1"/>
</dbReference>
<keyword evidence="10" id="KW-0560">Oxidoreductase</keyword>
<evidence type="ECO:0000259" key="15">
    <source>
        <dbReference type="Pfam" id="PF02777"/>
    </source>
</evidence>
<evidence type="ECO:0000256" key="1">
    <source>
        <dbReference type="ARBA" id="ARBA00001936"/>
    </source>
</evidence>
<evidence type="ECO:0000256" key="4">
    <source>
        <dbReference type="ARBA" id="ARBA00008714"/>
    </source>
</evidence>
<dbReference type="SUPFAM" id="SSF46609">
    <property type="entry name" value="Fe,Mn superoxide dismutase (SOD), N-terminal domain"/>
    <property type="match status" value="1"/>
</dbReference>
<dbReference type="InterPro" id="IPR019833">
    <property type="entry name" value="Mn/Fe_SOD_BS"/>
</dbReference>
<proteinExistence type="inferred from homology"/>
<dbReference type="Gene3D" id="3.55.40.20">
    <property type="entry name" value="Iron/manganese superoxide dismutase, C-terminal domain"/>
    <property type="match status" value="1"/>
</dbReference>
<name>A0A167XYW4_PENCH</name>
<comment type="subcellular location">
    <subcellularLocation>
        <location evidence="3">Mitochondrion matrix</location>
    </subcellularLocation>
</comment>
<evidence type="ECO:0000256" key="6">
    <source>
        <dbReference type="ARBA" id="ARBA00012682"/>
    </source>
</evidence>
<keyword evidence="9" id="KW-0809">Transit peptide</keyword>
<dbReference type="EC" id="1.15.1.1" evidence="6"/>
<dbReference type="InterPro" id="IPR036324">
    <property type="entry name" value="Mn/Fe_SOD_N_sf"/>
</dbReference>
<evidence type="ECO:0000256" key="10">
    <source>
        <dbReference type="ARBA" id="ARBA00023002"/>
    </source>
</evidence>
<dbReference type="FunFam" id="1.10.287.990:FF:000001">
    <property type="entry name" value="Superoxide dismutase"/>
    <property type="match status" value="1"/>
</dbReference>